<dbReference type="OrthoDB" id="109543at2759"/>
<dbReference type="Gene3D" id="3.90.228.10">
    <property type="match status" value="1"/>
</dbReference>
<dbReference type="PANTHER" id="PTHR21328">
    <property type="entry name" value="POLY ADP-RIBOSE POLYMERASE FAMILY, MEMBER PARP"/>
    <property type="match status" value="1"/>
</dbReference>
<evidence type="ECO:0000313" key="7">
    <source>
        <dbReference type="Proteomes" id="UP000799429"/>
    </source>
</evidence>
<evidence type="ECO:0000256" key="4">
    <source>
        <dbReference type="ARBA" id="ARBA00023027"/>
    </source>
</evidence>
<gene>
    <name evidence="6" type="ORF">M501DRAFT_1017212</name>
</gene>
<keyword evidence="7" id="KW-1185">Reference proteome</keyword>
<sequence>MLSAAKSMGLLPDMKKRGLFSRKTSSNVWHKKVEMATNCHKPILNVDLAKNPEFPWTTVQEITETYLSRKKETSSSEKRDAKLLKLMLKHGNREVALAACAHLVSPETLLTFIKGNIHMSPYQAPAYVRLIAVASYTNPLAVDQMELSRARSLNKVLSAPSLWDILPLLETEVVASSLLHPQIVFYVQRIFSTFALELETLVSKGQWYDVHNINSNWLRIVYQNQINNYASTLRADVLLNIALPSWKKYSEWKPNVQRLHNWTKFSADQRALFKDVLALEGPDILEGVQPTLRAALVARQQRSNQPGLRHGGLYLELSSGAQTGLEKLSERLCKFMDDVSTQSKYSMALLGHYLKNGFDLNAITLLEGVLKIGDNWITARVVEFIKSTNRESNQDIERTIRVVLALGHPKARDLQQPMSPQIIPIVSGHMERLERELMPGIMAQYAVEEAERNLYAFGCRVRLVAWMIPLLDESWQVLFRNWPLAETLERTQTLRKDLARMQTDDATRIVGLVNRYCRSKLIRRLPTHPKHTLIIEALLDLWRSTQDTERRSLAVFLAYTSRFAVDACCACIKSLEMPDNNFITQTDRLLGQHDITICLGLASLLAERSNSSSISAWKDFLLHIIDDFKGDLLTYTLEKSGVSTWFQFLDDIDQAFRDTIRLDTEDSLTTILDPALHLWNIELLSYRSILICIEGFDHSKSALYCFLTGFNNPQRGDLVAILELLRINSDAGILPSLVTVVTFLTTNGHNAQVVSEALSAMFFTRQVCLREAIEVIDLYRNYSKIFARLRLFNLLLDTERVSTETHMLEQIGKLLSIQQEDDTELTEEELTAVIADITDQFDAILVEAERLDSLRISCQNLDSSSTSEMLKTLGIKIPSALEDSLGSLRYHSWNVMDQISEHEVDLYFPLTELTPFQRTAMGMGESKSLILRITLNSMNLPTKYCIHSENGSDSSLGSHSQWRVGGYMIPEAPYCEQVKLTRATYQLYRDIWRYLSDGFTSIERIYALVSTKLGSMGSSCMVCGASGVKLFRSTVCTNTTCIQTALRMDIDIRLVDLRNDPAVVDLLVLVEYTVAKLGTLKLLPGLPTKFPANIISTIDSLPPMAYLQRLSSFGLATTLSSHHRNADAALTWLCNTYRGYIVSATGKFRIPNIPHAHQFLLASATPELESAWMANYIEEDKTSRVLFHGTSIDRLYAILCQGLRVCSGTELQRNGAAYGKGVYMAEEPSTSWPYARLSTHSWKNSIFKSVRVLLGCELAGESVPKAGNIHMIEDASRLMVRYIFVMPEETRAPLASHLTTAMMSVFNSLRSGAV</sequence>
<evidence type="ECO:0000256" key="1">
    <source>
        <dbReference type="ARBA" id="ARBA00022676"/>
    </source>
</evidence>
<evidence type="ECO:0000256" key="3">
    <source>
        <dbReference type="ARBA" id="ARBA00022695"/>
    </source>
</evidence>
<comment type="caution">
    <text evidence="6">The sequence shown here is derived from an EMBL/GenBank/DDBJ whole genome shotgun (WGS) entry which is preliminary data.</text>
</comment>
<keyword evidence="3" id="KW-0548">Nucleotidyltransferase</keyword>
<dbReference type="SUPFAM" id="SSF56399">
    <property type="entry name" value="ADP-ribosylation"/>
    <property type="match status" value="1"/>
</dbReference>
<evidence type="ECO:0000256" key="2">
    <source>
        <dbReference type="ARBA" id="ARBA00022679"/>
    </source>
</evidence>
<keyword evidence="2" id="KW-0808">Transferase</keyword>
<dbReference type="Proteomes" id="UP000799429">
    <property type="component" value="Unassembled WGS sequence"/>
</dbReference>
<accession>A0A9P4SAI7</accession>
<name>A0A9P4SAI7_9PEZI</name>
<dbReference type="InterPro" id="IPR012317">
    <property type="entry name" value="Poly(ADP-ribose)pol_cat_dom"/>
</dbReference>
<organism evidence="6 7">
    <name type="scientific">Patellaria atrata CBS 101060</name>
    <dbReference type="NCBI Taxonomy" id="1346257"/>
    <lineage>
        <taxon>Eukaryota</taxon>
        <taxon>Fungi</taxon>
        <taxon>Dikarya</taxon>
        <taxon>Ascomycota</taxon>
        <taxon>Pezizomycotina</taxon>
        <taxon>Dothideomycetes</taxon>
        <taxon>Dothideomycetes incertae sedis</taxon>
        <taxon>Patellariales</taxon>
        <taxon>Patellariaceae</taxon>
        <taxon>Patellaria</taxon>
    </lineage>
</organism>
<dbReference type="GO" id="GO:0016779">
    <property type="term" value="F:nucleotidyltransferase activity"/>
    <property type="evidence" value="ECO:0007669"/>
    <property type="project" value="UniProtKB-KW"/>
</dbReference>
<evidence type="ECO:0000313" key="6">
    <source>
        <dbReference type="EMBL" id="KAF2838190.1"/>
    </source>
</evidence>
<dbReference type="Pfam" id="PF00644">
    <property type="entry name" value="PARP"/>
    <property type="match status" value="1"/>
</dbReference>
<dbReference type="GO" id="GO:0003950">
    <property type="term" value="F:NAD+ poly-ADP-ribosyltransferase activity"/>
    <property type="evidence" value="ECO:0007669"/>
    <property type="project" value="InterPro"/>
</dbReference>
<feature type="domain" description="PARP catalytic" evidence="5">
    <location>
        <begin position="1180"/>
        <end position="1245"/>
    </location>
</feature>
<evidence type="ECO:0000259" key="5">
    <source>
        <dbReference type="Pfam" id="PF00644"/>
    </source>
</evidence>
<reference evidence="6" key="1">
    <citation type="journal article" date="2020" name="Stud. Mycol.">
        <title>101 Dothideomycetes genomes: a test case for predicting lifestyles and emergence of pathogens.</title>
        <authorList>
            <person name="Haridas S."/>
            <person name="Albert R."/>
            <person name="Binder M."/>
            <person name="Bloem J."/>
            <person name="Labutti K."/>
            <person name="Salamov A."/>
            <person name="Andreopoulos B."/>
            <person name="Baker S."/>
            <person name="Barry K."/>
            <person name="Bills G."/>
            <person name="Bluhm B."/>
            <person name="Cannon C."/>
            <person name="Castanera R."/>
            <person name="Culley D."/>
            <person name="Daum C."/>
            <person name="Ezra D."/>
            <person name="Gonzalez J."/>
            <person name="Henrissat B."/>
            <person name="Kuo A."/>
            <person name="Liang C."/>
            <person name="Lipzen A."/>
            <person name="Lutzoni F."/>
            <person name="Magnuson J."/>
            <person name="Mondo S."/>
            <person name="Nolan M."/>
            <person name="Ohm R."/>
            <person name="Pangilinan J."/>
            <person name="Park H.-J."/>
            <person name="Ramirez L."/>
            <person name="Alfaro M."/>
            <person name="Sun H."/>
            <person name="Tritt A."/>
            <person name="Yoshinaga Y."/>
            <person name="Zwiers L.-H."/>
            <person name="Turgeon B."/>
            <person name="Goodwin S."/>
            <person name="Spatafora J."/>
            <person name="Crous P."/>
            <person name="Grigoriev I."/>
        </authorList>
    </citation>
    <scope>NUCLEOTIDE SEQUENCE</scope>
    <source>
        <strain evidence="6">CBS 101060</strain>
    </source>
</reference>
<keyword evidence="4" id="KW-0520">NAD</keyword>
<dbReference type="InterPro" id="IPR051838">
    <property type="entry name" value="ARTD_PARP"/>
</dbReference>
<proteinExistence type="predicted"/>
<protein>
    <recommendedName>
        <fullName evidence="5">PARP catalytic domain-containing protein</fullName>
    </recommendedName>
</protein>
<keyword evidence="1" id="KW-0328">Glycosyltransferase</keyword>
<dbReference type="EMBL" id="MU006097">
    <property type="protein sequence ID" value="KAF2838190.1"/>
    <property type="molecule type" value="Genomic_DNA"/>
</dbReference>